<name>A0A7W9ZK37_NOVIT</name>
<evidence type="ECO:0000259" key="7">
    <source>
        <dbReference type="PROSITE" id="PS51379"/>
    </source>
</evidence>
<dbReference type="SUPFAM" id="SSF54862">
    <property type="entry name" value="4Fe-4S ferredoxins"/>
    <property type="match status" value="1"/>
</dbReference>
<dbReference type="EC" id="1.1.99.14" evidence="6"/>
<proteinExistence type="predicted"/>
<evidence type="ECO:0000256" key="5">
    <source>
        <dbReference type="ARBA" id="ARBA00023014"/>
    </source>
</evidence>
<dbReference type="GO" id="GO:0019154">
    <property type="term" value="F:glycolate dehydrogenase activity"/>
    <property type="evidence" value="ECO:0007669"/>
    <property type="project" value="UniProtKB-EC"/>
</dbReference>
<dbReference type="GO" id="GO:0051539">
    <property type="term" value="F:4 iron, 4 sulfur cluster binding"/>
    <property type="evidence" value="ECO:0007669"/>
    <property type="project" value="UniProtKB-UniRule"/>
</dbReference>
<gene>
    <name evidence="8" type="ORF">FHS48_003100</name>
</gene>
<reference evidence="8 9" key="1">
    <citation type="submission" date="2020-08" db="EMBL/GenBank/DDBJ databases">
        <title>Genomic Encyclopedia of Type Strains, Phase IV (KMG-IV): sequencing the most valuable type-strain genomes for metagenomic binning, comparative biology and taxonomic classification.</title>
        <authorList>
            <person name="Goeker M."/>
        </authorList>
    </citation>
    <scope>NUCLEOTIDE SEQUENCE [LARGE SCALE GENOMIC DNA]</scope>
    <source>
        <strain evidence="8 9">DSM 11590</strain>
    </source>
</reference>
<dbReference type="RefSeq" id="WP_184264625.1">
    <property type="nucleotide sequence ID" value="NZ_JACIIX010000012.1"/>
</dbReference>
<dbReference type="InterPro" id="IPR017900">
    <property type="entry name" value="4Fe4S_Fe_S_CS"/>
</dbReference>
<comment type="catalytic activity">
    <reaction evidence="6">
        <text>(R)-lactate + A = pyruvate + AH2</text>
        <dbReference type="Rhea" id="RHEA:15089"/>
        <dbReference type="ChEBI" id="CHEBI:13193"/>
        <dbReference type="ChEBI" id="CHEBI:15361"/>
        <dbReference type="ChEBI" id="CHEBI:16004"/>
        <dbReference type="ChEBI" id="CHEBI:17499"/>
    </reaction>
</comment>
<keyword evidence="6" id="KW-0813">Transport</keyword>
<comment type="cofactor">
    <cofactor evidence="6">
        <name>[4Fe-4S] cluster</name>
        <dbReference type="ChEBI" id="CHEBI:49883"/>
    </cofactor>
    <text evidence="6">Binds 2 [4Fe-4S] clusters.</text>
</comment>
<comment type="function">
    <text evidence="6">Component of a complex that catalyzes the oxidation of glycolate to glyoxylate.</text>
</comment>
<dbReference type="InterPro" id="IPR012257">
    <property type="entry name" value="Glc_ox_4Fe-4S"/>
</dbReference>
<evidence type="ECO:0000256" key="6">
    <source>
        <dbReference type="PIRNR" id="PIRNR000139"/>
    </source>
</evidence>
<dbReference type="Proteomes" id="UP000544872">
    <property type="component" value="Unassembled WGS sequence"/>
</dbReference>
<keyword evidence="3" id="KW-0677">Repeat</keyword>
<comment type="caution">
    <text evidence="8">The sequence shown here is derived from an EMBL/GenBank/DDBJ whole genome shotgun (WGS) entry which is preliminary data.</text>
</comment>
<dbReference type="AlphaFoldDB" id="A0A7W9ZK37"/>
<dbReference type="PANTHER" id="PTHR32479:SF17">
    <property type="entry name" value="GLYCOLATE OXIDASE IRON-SULFUR SUBUNIT"/>
    <property type="match status" value="1"/>
</dbReference>
<dbReference type="PIRSF" id="PIRSF000139">
    <property type="entry name" value="Glc_ox_4Fe-4S"/>
    <property type="match status" value="1"/>
</dbReference>
<feature type="domain" description="4Fe-4S ferredoxin-type" evidence="7">
    <location>
        <begin position="67"/>
        <end position="91"/>
    </location>
</feature>
<sequence length="444" mass="47122">MQTHFTADRLAVSATLRDADAILRKCVHCGFCTATCPTFVLRGDELDSPRGRIYLIKSMLERDAPATETEVTHLDRCLTCLSCMTTCPSGVDYGHLVEIGREHVERTYRRPLPDRWMRRALVWLLPHGGRFRAVMRLAGAVRPLGLAVSRLLPLAVRRRAEAALRAVPPVLPPVTSGNRPGVFPADPGAGDRPRLRVGLHVGCVQPVLAPQINDAIIRLLTRLGCEVVVTAGVGCCGAVAQHTGDSGGGLSAARANVAAWEAERQARGLEAIVVSASGCGSMVKDYGHLLKDDPQLAASAAGVAALACDVTELVARLHALMPLPPPVTDLSGLRVAYHAACSLQHGQKLRDQPKAVLALAGITPLEPRDPHLCCGSAGTYSLLQPDLSQQLQERKVATLEALTPQVITGGNIGCLTHIGAVAPVPVVHTAQLLDWAWGGPPPLS</sequence>
<dbReference type="GO" id="GO:0046872">
    <property type="term" value="F:metal ion binding"/>
    <property type="evidence" value="ECO:0007669"/>
    <property type="project" value="UniProtKB-UniRule"/>
</dbReference>
<evidence type="ECO:0000313" key="8">
    <source>
        <dbReference type="EMBL" id="MBB6211659.1"/>
    </source>
</evidence>
<keyword evidence="5 6" id="KW-0411">Iron-sulfur</keyword>
<evidence type="ECO:0000256" key="2">
    <source>
        <dbReference type="ARBA" id="ARBA00022723"/>
    </source>
</evidence>
<dbReference type="InterPro" id="IPR009051">
    <property type="entry name" value="Helical_ferredxn"/>
</dbReference>
<keyword evidence="9" id="KW-1185">Reference proteome</keyword>
<evidence type="ECO:0000256" key="3">
    <source>
        <dbReference type="ARBA" id="ARBA00022737"/>
    </source>
</evidence>
<dbReference type="PROSITE" id="PS00198">
    <property type="entry name" value="4FE4S_FER_1"/>
    <property type="match status" value="1"/>
</dbReference>
<feature type="domain" description="4Fe-4S ferredoxin-type" evidence="7">
    <location>
        <begin position="17"/>
        <end position="46"/>
    </location>
</feature>
<dbReference type="NCBIfam" id="NF008434">
    <property type="entry name" value="PRK11274.1"/>
    <property type="match status" value="1"/>
</dbReference>
<dbReference type="Gene3D" id="1.10.1060.10">
    <property type="entry name" value="Alpha-helical ferredoxin"/>
    <property type="match status" value="1"/>
</dbReference>
<comment type="catalytic activity">
    <reaction evidence="6">
        <text>glycolate + A = glyoxylate + AH2</text>
        <dbReference type="Rhea" id="RHEA:21264"/>
        <dbReference type="ChEBI" id="CHEBI:13193"/>
        <dbReference type="ChEBI" id="CHEBI:17499"/>
        <dbReference type="ChEBI" id="CHEBI:29805"/>
        <dbReference type="ChEBI" id="CHEBI:36655"/>
        <dbReference type="EC" id="1.1.99.14"/>
    </reaction>
</comment>
<keyword evidence="2 6" id="KW-0479">Metal-binding</keyword>
<keyword evidence="4 6" id="KW-0408">Iron</keyword>
<keyword evidence="6" id="KW-0249">Electron transport</keyword>
<dbReference type="InterPro" id="IPR004017">
    <property type="entry name" value="Cys_rich_dom"/>
</dbReference>
<evidence type="ECO:0000256" key="1">
    <source>
        <dbReference type="ARBA" id="ARBA00022485"/>
    </source>
</evidence>
<dbReference type="PANTHER" id="PTHR32479">
    <property type="entry name" value="GLYCOLATE OXIDASE IRON-SULFUR SUBUNIT"/>
    <property type="match status" value="1"/>
</dbReference>
<dbReference type="Pfam" id="PF02754">
    <property type="entry name" value="CCG"/>
    <property type="match status" value="2"/>
</dbReference>
<dbReference type="PROSITE" id="PS51379">
    <property type="entry name" value="4FE4S_FER_2"/>
    <property type="match status" value="2"/>
</dbReference>
<organism evidence="8 9">
    <name type="scientific">Novispirillum itersonii</name>
    <name type="common">Aquaspirillum itersonii</name>
    <dbReference type="NCBI Taxonomy" id="189"/>
    <lineage>
        <taxon>Bacteria</taxon>
        <taxon>Pseudomonadati</taxon>
        <taxon>Pseudomonadota</taxon>
        <taxon>Alphaproteobacteria</taxon>
        <taxon>Rhodospirillales</taxon>
        <taxon>Novispirillaceae</taxon>
        <taxon>Novispirillum</taxon>
    </lineage>
</organism>
<dbReference type="Pfam" id="PF12838">
    <property type="entry name" value="Fer4_7"/>
    <property type="match status" value="1"/>
</dbReference>
<protein>
    <recommendedName>
        <fullName evidence="6">Glycolate oxidase iron-sulfur subunit</fullName>
        <ecNumber evidence="6">1.1.99.14</ecNumber>
    </recommendedName>
</protein>
<dbReference type="EMBL" id="JACIIX010000012">
    <property type="protein sequence ID" value="MBB6211659.1"/>
    <property type="molecule type" value="Genomic_DNA"/>
</dbReference>
<accession>A0A7W9ZK37</accession>
<evidence type="ECO:0000313" key="9">
    <source>
        <dbReference type="Proteomes" id="UP000544872"/>
    </source>
</evidence>
<dbReference type="InterPro" id="IPR017896">
    <property type="entry name" value="4Fe4S_Fe-S-bd"/>
</dbReference>
<evidence type="ECO:0000256" key="4">
    <source>
        <dbReference type="ARBA" id="ARBA00023004"/>
    </source>
</evidence>
<keyword evidence="1 6" id="KW-0004">4Fe-4S</keyword>